<dbReference type="EMBL" id="NNAY01003291">
    <property type="protein sequence ID" value="OXU19671.1"/>
    <property type="molecule type" value="Genomic_DNA"/>
</dbReference>
<proteinExistence type="predicted"/>
<feature type="compositionally biased region" description="Low complexity" evidence="1">
    <location>
        <begin position="83"/>
        <end position="96"/>
    </location>
</feature>
<accession>A0A232EMX1</accession>
<reference evidence="2 3" key="1">
    <citation type="journal article" date="2017" name="Curr. Biol.">
        <title>The Evolution of Venom by Co-option of Single-Copy Genes.</title>
        <authorList>
            <person name="Martinson E.O."/>
            <person name="Mrinalini"/>
            <person name="Kelkar Y.D."/>
            <person name="Chang C.H."/>
            <person name="Werren J.H."/>
        </authorList>
    </citation>
    <scope>NUCLEOTIDE SEQUENCE [LARGE SCALE GENOMIC DNA]</scope>
    <source>
        <strain evidence="2 3">Alberta</strain>
        <tissue evidence="2">Whole body</tissue>
    </source>
</reference>
<organism evidence="2 3">
    <name type="scientific">Trichomalopsis sarcophagae</name>
    <dbReference type="NCBI Taxonomy" id="543379"/>
    <lineage>
        <taxon>Eukaryota</taxon>
        <taxon>Metazoa</taxon>
        <taxon>Ecdysozoa</taxon>
        <taxon>Arthropoda</taxon>
        <taxon>Hexapoda</taxon>
        <taxon>Insecta</taxon>
        <taxon>Pterygota</taxon>
        <taxon>Neoptera</taxon>
        <taxon>Endopterygota</taxon>
        <taxon>Hymenoptera</taxon>
        <taxon>Apocrita</taxon>
        <taxon>Proctotrupomorpha</taxon>
        <taxon>Chalcidoidea</taxon>
        <taxon>Pteromalidae</taxon>
        <taxon>Pteromalinae</taxon>
        <taxon>Trichomalopsis</taxon>
    </lineage>
</organism>
<dbReference type="SUPFAM" id="SSF81995">
    <property type="entry name" value="beta-sandwich domain of Sec23/24"/>
    <property type="match status" value="1"/>
</dbReference>
<protein>
    <submittedName>
        <fullName evidence="2">Uncharacterized protein</fullName>
    </submittedName>
</protein>
<dbReference type="AlphaFoldDB" id="A0A232EMX1"/>
<evidence type="ECO:0000313" key="3">
    <source>
        <dbReference type="Proteomes" id="UP000215335"/>
    </source>
</evidence>
<name>A0A232EMX1_9HYME</name>
<gene>
    <name evidence="2" type="ORF">TSAR_016633</name>
</gene>
<keyword evidence="3" id="KW-1185">Reference proteome</keyword>
<evidence type="ECO:0000256" key="1">
    <source>
        <dbReference type="SAM" id="MobiDB-lite"/>
    </source>
</evidence>
<dbReference type="Proteomes" id="UP000215335">
    <property type="component" value="Unassembled WGS sequence"/>
</dbReference>
<feature type="region of interest" description="Disordered" evidence="1">
    <location>
        <begin position="77"/>
        <end position="130"/>
    </location>
</feature>
<sequence>MASFDNSLIDQVCAMTDAQYNPEELDTILHELQSRTATEPTATITTSDVPEREICAAYFDPDMIPVLTEAIGDQCEEAKNSPSNDASEAADIDSSAFGNDSTSAAQQQEQQQQQQTQQRQPKQQQQEQPQELQIFQDILSIDEGVMHNQHTDSLRVHKKMLRHHERLSSGADQTYRADCAQGTQAFYTSSLEFLEPFKKLELVQTLQRIINRSVACINTAVTDSCLRKGHMFMFALARKILDENAAICTPPLMTLSSSRFINSIRIVTDGCIDKKNLPRVTRIEAYRLLHDLCMLQLRKIFWLVVLESRAGKRYACGMVAQISELQKRWLGDNRDQ</sequence>
<evidence type="ECO:0000313" key="2">
    <source>
        <dbReference type="EMBL" id="OXU19671.1"/>
    </source>
</evidence>
<feature type="compositionally biased region" description="Low complexity" evidence="1">
    <location>
        <begin position="106"/>
        <end position="130"/>
    </location>
</feature>
<comment type="caution">
    <text evidence="2">The sequence shown here is derived from an EMBL/GenBank/DDBJ whole genome shotgun (WGS) entry which is preliminary data.</text>
</comment>